<gene>
    <name evidence="9" type="primary">chdC</name>
    <name evidence="11" type="ORF">E6C64_12025</name>
</gene>
<keyword evidence="9" id="KW-0560">Oxidoreductase</keyword>
<feature type="binding site" description="axial binding residue" evidence="9">
    <location>
        <position position="170"/>
    </location>
    <ligand>
        <name>Fe-coproporphyrin III</name>
        <dbReference type="ChEBI" id="CHEBI:68438"/>
    </ligand>
    <ligandPart>
        <name>Fe</name>
        <dbReference type="ChEBI" id="CHEBI:18248"/>
    </ligandPart>
</feature>
<evidence type="ECO:0000256" key="9">
    <source>
        <dbReference type="HAMAP-Rule" id="MF_02244"/>
    </source>
</evidence>
<evidence type="ECO:0000256" key="7">
    <source>
        <dbReference type="ARBA" id="ARBA00049896"/>
    </source>
</evidence>
<dbReference type="GO" id="GO:0020037">
    <property type="term" value="F:heme binding"/>
    <property type="evidence" value="ECO:0007669"/>
    <property type="project" value="InterPro"/>
</dbReference>
<accession>A0A4V3WSU2</accession>
<comment type="catalytic activity">
    <reaction evidence="7">
        <text>Fe-coproporphyrin III + 2 H2O2 + 2 H(+) = heme b + 2 CO2 + 4 H2O</text>
        <dbReference type="Rhea" id="RHEA:56516"/>
        <dbReference type="ChEBI" id="CHEBI:15377"/>
        <dbReference type="ChEBI" id="CHEBI:15378"/>
        <dbReference type="ChEBI" id="CHEBI:16240"/>
        <dbReference type="ChEBI" id="CHEBI:16526"/>
        <dbReference type="ChEBI" id="CHEBI:60344"/>
        <dbReference type="ChEBI" id="CHEBI:68438"/>
        <dbReference type="EC" id="1.3.98.5"/>
    </reaction>
    <physiologicalReaction direction="left-to-right" evidence="7">
        <dbReference type="Rhea" id="RHEA:56517"/>
    </physiologicalReaction>
</comment>
<evidence type="ECO:0000256" key="3">
    <source>
        <dbReference type="ARBA" id="ARBA00022723"/>
    </source>
</evidence>
<dbReference type="HAMAP" id="MF_02244">
    <property type="entry name" value="Coproheme_decarbox_2"/>
    <property type="match status" value="1"/>
</dbReference>
<dbReference type="Proteomes" id="UP000309133">
    <property type="component" value="Unassembled WGS sequence"/>
</dbReference>
<dbReference type="GO" id="GO:0016634">
    <property type="term" value="F:oxidoreductase activity, acting on the CH-CH group of donors, oxygen as acceptor"/>
    <property type="evidence" value="ECO:0007669"/>
    <property type="project" value="UniProtKB-UniRule"/>
</dbReference>
<proteinExistence type="inferred from homology"/>
<comment type="catalytic activity">
    <reaction evidence="9">
        <text>harderoheme III + H2O2 + H(+) = heme b + CO2 + 2 H2O</text>
        <dbReference type="Rhea" id="RHEA:57944"/>
        <dbReference type="ChEBI" id="CHEBI:15377"/>
        <dbReference type="ChEBI" id="CHEBI:15378"/>
        <dbReference type="ChEBI" id="CHEBI:16240"/>
        <dbReference type="ChEBI" id="CHEBI:16526"/>
        <dbReference type="ChEBI" id="CHEBI:60344"/>
        <dbReference type="ChEBI" id="CHEBI:142463"/>
    </reaction>
</comment>
<keyword evidence="4 9" id="KW-0408">Iron</keyword>
<dbReference type="GO" id="GO:0006785">
    <property type="term" value="P:heme B biosynthetic process"/>
    <property type="evidence" value="ECO:0007669"/>
    <property type="project" value="UniProtKB-UniRule"/>
</dbReference>
<protein>
    <recommendedName>
        <fullName evidence="1 9">Coproheme decarboxylase</fullName>
        <ecNumber evidence="8 9">1.3.98.5</ecNumber>
    </recommendedName>
    <alternativeName>
        <fullName evidence="5 9">Coproheme III oxidative decarboxylase</fullName>
    </alternativeName>
    <alternativeName>
        <fullName evidence="6 9">Hydrogen peroxide-dependent heme synthase</fullName>
    </alternativeName>
</protein>
<dbReference type="EMBL" id="SSSM01000005">
    <property type="protein sequence ID" value="THG29427.1"/>
    <property type="molecule type" value="Genomic_DNA"/>
</dbReference>
<comment type="function">
    <text evidence="9">Involved in coproporphyrin-dependent heme b biosynthesis. Catalyzes the decarboxylation of Fe-coproporphyrin III (coproheme) to heme b (protoheme IX), the last step of the pathway. The reaction occurs in a stepwise manner with a three-propionate intermediate.</text>
</comment>
<evidence type="ECO:0000256" key="6">
    <source>
        <dbReference type="ARBA" id="ARBA00030236"/>
    </source>
</evidence>
<evidence type="ECO:0000256" key="4">
    <source>
        <dbReference type="ARBA" id="ARBA00023004"/>
    </source>
</evidence>
<reference evidence="11 12" key="1">
    <citation type="submission" date="2019-04" db="EMBL/GenBank/DDBJ databases">
        <authorList>
            <person name="Jiang L."/>
        </authorList>
    </citation>
    <scope>NUCLEOTIDE SEQUENCE [LARGE SCALE GENOMIC DNA]</scope>
    <source>
        <strain evidence="11 12">YIM 131853</strain>
    </source>
</reference>
<name>A0A4V3WSU2_9MICO</name>
<comment type="cofactor">
    <cofactor evidence="9">
        <name>Fe-coproporphyrin III</name>
        <dbReference type="ChEBI" id="CHEBI:68438"/>
    </cofactor>
    <text evidence="9">Fe-coproporphyrin III acts as both substrate and redox cofactor.</text>
</comment>
<dbReference type="Pfam" id="PF06778">
    <property type="entry name" value="Chlor_dismutase"/>
    <property type="match status" value="1"/>
</dbReference>
<dbReference type="InterPro" id="IPR010644">
    <property type="entry name" value="ChdC/CLD"/>
</dbReference>
<dbReference type="NCBIfam" id="NF042928">
    <property type="entry name" value="HemQ_actino"/>
    <property type="match status" value="1"/>
</dbReference>
<dbReference type="InterPro" id="IPR011008">
    <property type="entry name" value="Dimeric_a/b-barrel"/>
</dbReference>
<keyword evidence="3 9" id="KW-0479">Metal-binding</keyword>
<organism evidence="11 12">
    <name type="scientific">Naasia lichenicola</name>
    <dbReference type="NCBI Taxonomy" id="2565933"/>
    <lineage>
        <taxon>Bacteria</taxon>
        <taxon>Bacillati</taxon>
        <taxon>Actinomycetota</taxon>
        <taxon>Actinomycetes</taxon>
        <taxon>Micrococcales</taxon>
        <taxon>Microbacteriaceae</taxon>
        <taxon>Naasia</taxon>
    </lineage>
</organism>
<keyword evidence="9" id="KW-0350">Heme biosynthesis</keyword>
<evidence type="ECO:0000256" key="2">
    <source>
        <dbReference type="ARBA" id="ARBA00022617"/>
    </source>
</evidence>
<dbReference type="OrthoDB" id="9773646at2"/>
<comment type="catalytic activity">
    <reaction evidence="9">
        <text>Fe-coproporphyrin III + H2O2 + H(+) = harderoheme III + CO2 + 2 H2O</text>
        <dbReference type="Rhea" id="RHEA:57940"/>
        <dbReference type="ChEBI" id="CHEBI:15377"/>
        <dbReference type="ChEBI" id="CHEBI:15378"/>
        <dbReference type="ChEBI" id="CHEBI:16240"/>
        <dbReference type="ChEBI" id="CHEBI:16526"/>
        <dbReference type="ChEBI" id="CHEBI:68438"/>
        <dbReference type="ChEBI" id="CHEBI:142463"/>
    </reaction>
</comment>
<dbReference type="AlphaFoldDB" id="A0A4V3WSU2"/>
<evidence type="ECO:0000256" key="8">
    <source>
        <dbReference type="ARBA" id="ARBA00050019"/>
    </source>
</evidence>
<evidence type="ECO:0000313" key="11">
    <source>
        <dbReference type="EMBL" id="THG29427.1"/>
    </source>
</evidence>
<dbReference type="SUPFAM" id="SSF54909">
    <property type="entry name" value="Dimeric alpha+beta barrel"/>
    <property type="match status" value="1"/>
</dbReference>
<dbReference type="PANTHER" id="PTHR36843">
    <property type="entry name" value="HEME-DEPENDENT PEROXIDASE YWFI-RELATED"/>
    <property type="match status" value="1"/>
</dbReference>
<dbReference type="RefSeq" id="WP_136427757.1">
    <property type="nucleotide sequence ID" value="NZ_SSSM01000005.1"/>
</dbReference>
<comment type="pathway">
    <text evidence="9">Porphyrin-containing compound metabolism; protoheme biosynthesis.</text>
</comment>
<dbReference type="EC" id="1.3.98.5" evidence="8 9"/>
<comment type="similarity">
    <text evidence="9">Belongs to the ChdC family. Type 2 subfamily.</text>
</comment>
<keyword evidence="2 9" id="KW-0349">Heme</keyword>
<feature type="active site" evidence="9">
    <location>
        <position position="147"/>
    </location>
</feature>
<feature type="region of interest" description="Disordered" evidence="10">
    <location>
        <begin position="22"/>
        <end position="49"/>
    </location>
</feature>
<evidence type="ECO:0000256" key="1">
    <source>
        <dbReference type="ARBA" id="ARBA00014413"/>
    </source>
</evidence>
<feature type="compositionally biased region" description="Low complexity" evidence="10">
    <location>
        <begin position="22"/>
        <end position="32"/>
    </location>
</feature>
<dbReference type="Gene3D" id="3.30.70.1030">
    <property type="entry name" value="Apc35880, domain 1"/>
    <property type="match status" value="2"/>
</dbReference>
<sequence>MEDMTSAGFALWAVLRRDPTAPFAAPASSDPSDPTPAAPHSANSDSADSDLSEIDAVVGQLADEGVVVRGFYDVSGLRADADLMIWLHGDTAESLQSGLRRLRRTSLLRGLLPTWNALGVHRDAEFNRAHSPGFLRGERARDWLTVYPFVRSFDWYLLDETERRTMLADHGRKGAAFTSVIANTVASFALGDYEWILPMESDVLVDLVDMMRALRATDARMHVREEVPFFTGRRIPTSEIAEVLA</sequence>
<evidence type="ECO:0000313" key="12">
    <source>
        <dbReference type="Proteomes" id="UP000309133"/>
    </source>
</evidence>
<dbReference type="GO" id="GO:0046872">
    <property type="term" value="F:metal ion binding"/>
    <property type="evidence" value="ECO:0007669"/>
    <property type="project" value="UniProtKB-KW"/>
</dbReference>
<evidence type="ECO:0000256" key="10">
    <source>
        <dbReference type="SAM" id="MobiDB-lite"/>
    </source>
</evidence>
<keyword evidence="12" id="KW-1185">Reference proteome</keyword>
<dbReference type="PANTHER" id="PTHR36843:SF1">
    <property type="entry name" value="COPROHEME DECARBOXYLASE"/>
    <property type="match status" value="1"/>
</dbReference>
<comment type="caution">
    <text evidence="11">The sequence shown here is derived from an EMBL/GenBank/DDBJ whole genome shotgun (WGS) entry which is preliminary data.</text>
</comment>
<evidence type="ECO:0000256" key="5">
    <source>
        <dbReference type="ARBA" id="ARBA00029882"/>
    </source>
</evidence>